<dbReference type="RefSeq" id="WP_053941832.1">
    <property type="nucleotide sequence ID" value="NZ_CDMH01000059.1"/>
</dbReference>
<sequence length="186" mass="20489">MKLVLGVSGASGVNLAWCFIENLPHDIELFIVLSAHAKKVALAEMGLHFIKKLKTLKRPYTLYKHHEIDAPIASGSFGIDAMAVIPASLNTFSKIAHGICDDLLTRCASVVLKEQKKLLIAPRELPLHAIALENLLKLAQAGAIIAPPFLTYYTKPKDLEGMELFLVGKWFDSLGIGNDLYQRWGL</sequence>
<protein>
    <submittedName>
        <fullName evidence="6">UbiX family decarboxylase associated with menaquinone via futalosine</fullName>
    </submittedName>
</protein>
<dbReference type="Proteomes" id="UP000038622">
    <property type="component" value="Unassembled WGS sequence"/>
</dbReference>
<name>A0A0K2XA10_9HELI</name>
<dbReference type="Proteomes" id="UP000045175">
    <property type="component" value="Unassembled WGS sequence"/>
</dbReference>
<keyword evidence="1" id="KW-0637">Prenyltransferase</keyword>
<evidence type="ECO:0000256" key="1">
    <source>
        <dbReference type="ARBA" id="ARBA00022602"/>
    </source>
</evidence>
<reference evidence="6" key="1">
    <citation type="submission" date="2014-12" db="EMBL/GenBank/DDBJ databases">
        <title>Whole genome sequences of four Staphylococcus schleiferi canine isolates.</title>
        <authorList>
            <person name="Misic A.M."/>
            <person name="Cain C."/>
            <person name="Morris D.O."/>
            <person name="Rankin S."/>
            <person name="Beiting D."/>
        </authorList>
    </citation>
    <scope>NUCLEOTIDE SEQUENCE</scope>
    <source>
        <strain evidence="6">ASB11</strain>
        <strain evidence="7">ASB13</strain>
        <strain evidence="8">ASB9</strain>
    </source>
</reference>
<dbReference type="GO" id="GO:0004659">
    <property type="term" value="F:prenyltransferase activity"/>
    <property type="evidence" value="ECO:0007669"/>
    <property type="project" value="UniProtKB-KW"/>
</dbReference>
<evidence type="ECO:0000313" key="7">
    <source>
        <dbReference type="EMBL" id="CRF43259.1"/>
    </source>
</evidence>
<proteinExistence type="predicted"/>
<keyword evidence="2" id="KW-0285">Flavoprotein</keyword>
<dbReference type="Gene3D" id="3.40.50.1950">
    <property type="entry name" value="Flavin prenyltransferase-like"/>
    <property type="match status" value="1"/>
</dbReference>
<gene>
    <name evidence="6" type="ORF">HAL011_13550</name>
    <name evidence="7" type="ORF">HAL013_14850</name>
    <name evidence="8" type="ORF">HAL09_15650</name>
</gene>
<evidence type="ECO:0000256" key="4">
    <source>
        <dbReference type="ARBA" id="ARBA00022679"/>
    </source>
</evidence>
<dbReference type="AlphaFoldDB" id="A0A0K2XA10"/>
<dbReference type="STRING" id="1578720.HAL011_13550"/>
<keyword evidence="3" id="KW-0288">FMN</keyword>
<evidence type="ECO:0000313" key="6">
    <source>
        <dbReference type="EMBL" id="CRF41554.1"/>
    </source>
</evidence>
<dbReference type="Pfam" id="PF02441">
    <property type="entry name" value="Flavoprotein"/>
    <property type="match status" value="1"/>
</dbReference>
<dbReference type="Proteomes" id="UP000041394">
    <property type="component" value="Unassembled WGS sequence"/>
</dbReference>
<evidence type="ECO:0000313" key="8">
    <source>
        <dbReference type="EMBL" id="CRF44939.1"/>
    </source>
</evidence>
<accession>A0A0K2XA10</accession>
<organism evidence="6 9">
    <name type="scientific">Helicobacter ailurogastricus</name>
    <dbReference type="NCBI Taxonomy" id="1578720"/>
    <lineage>
        <taxon>Bacteria</taxon>
        <taxon>Pseudomonadati</taxon>
        <taxon>Campylobacterota</taxon>
        <taxon>Epsilonproteobacteria</taxon>
        <taxon>Campylobacterales</taxon>
        <taxon>Helicobacteraceae</taxon>
        <taxon>Helicobacter</taxon>
    </lineage>
</organism>
<dbReference type="NCBIfam" id="TIGR00421">
    <property type="entry name" value="ubiX_pad"/>
    <property type="match status" value="1"/>
</dbReference>
<evidence type="ECO:0000256" key="2">
    <source>
        <dbReference type="ARBA" id="ARBA00022630"/>
    </source>
</evidence>
<feature type="domain" description="Flavoprotein" evidence="5">
    <location>
        <begin position="1"/>
        <end position="174"/>
    </location>
</feature>
<dbReference type="InterPro" id="IPR003382">
    <property type="entry name" value="Flavoprotein"/>
</dbReference>
<dbReference type="InterPro" id="IPR004507">
    <property type="entry name" value="UbiX-like"/>
</dbReference>
<reference evidence="10 11" key="2">
    <citation type="submission" date="2014-12" db="EMBL/GenBank/DDBJ databases">
        <authorList>
            <person name="Jaenicke S."/>
        </authorList>
    </citation>
    <scope>NUCLEOTIDE SEQUENCE [LARGE SCALE GENOMIC DNA]</scope>
</reference>
<dbReference type="NCBIfam" id="NF004685">
    <property type="entry name" value="PRK06029.1"/>
    <property type="match status" value="1"/>
</dbReference>
<evidence type="ECO:0000313" key="10">
    <source>
        <dbReference type="Proteomes" id="UP000041394"/>
    </source>
</evidence>
<keyword evidence="9" id="KW-1185">Reference proteome</keyword>
<dbReference type="InterPro" id="IPR036551">
    <property type="entry name" value="Flavin_trans-like"/>
</dbReference>
<evidence type="ECO:0000256" key="3">
    <source>
        <dbReference type="ARBA" id="ARBA00022643"/>
    </source>
</evidence>
<reference evidence="9" key="3">
    <citation type="submission" date="2014-12" db="EMBL/GenBank/DDBJ databases">
        <authorList>
            <person name="Smet A."/>
        </authorList>
    </citation>
    <scope>NUCLEOTIDE SEQUENCE [LARGE SCALE GENOMIC DNA]</scope>
</reference>
<dbReference type="EMBL" id="CDMH01000059">
    <property type="protein sequence ID" value="CRF43259.1"/>
    <property type="molecule type" value="Genomic_DNA"/>
</dbReference>
<evidence type="ECO:0000313" key="9">
    <source>
        <dbReference type="Proteomes" id="UP000038622"/>
    </source>
</evidence>
<dbReference type="EMBL" id="CDML01000044">
    <property type="protein sequence ID" value="CRF41554.1"/>
    <property type="molecule type" value="Genomic_DNA"/>
</dbReference>
<evidence type="ECO:0000313" key="11">
    <source>
        <dbReference type="Proteomes" id="UP000045175"/>
    </source>
</evidence>
<keyword evidence="4" id="KW-0808">Transferase</keyword>
<dbReference type="SUPFAM" id="SSF52507">
    <property type="entry name" value="Homo-oligomeric flavin-containing Cys decarboxylases, HFCD"/>
    <property type="match status" value="1"/>
</dbReference>
<evidence type="ECO:0000259" key="5">
    <source>
        <dbReference type="Pfam" id="PF02441"/>
    </source>
</evidence>
<dbReference type="OrthoDB" id="9781577at2"/>
<dbReference type="EMBL" id="CDMN01000067">
    <property type="protein sequence ID" value="CRF44939.1"/>
    <property type="molecule type" value="Genomic_DNA"/>
</dbReference>